<keyword evidence="1" id="KW-0479">Metal-binding</keyword>
<dbReference type="InterPro" id="IPR002857">
    <property type="entry name" value="Znf_CXXC"/>
</dbReference>
<dbReference type="GO" id="GO:0008270">
    <property type="term" value="F:zinc ion binding"/>
    <property type="evidence" value="ECO:0007669"/>
    <property type="project" value="UniProtKB-KW"/>
</dbReference>
<dbReference type="STRING" id="400727.A0A2T7PK20"/>
<proteinExistence type="predicted"/>
<organism evidence="7 8">
    <name type="scientific">Pomacea canaliculata</name>
    <name type="common">Golden apple snail</name>
    <dbReference type="NCBI Taxonomy" id="400727"/>
    <lineage>
        <taxon>Eukaryota</taxon>
        <taxon>Metazoa</taxon>
        <taxon>Spiralia</taxon>
        <taxon>Lophotrochozoa</taxon>
        <taxon>Mollusca</taxon>
        <taxon>Gastropoda</taxon>
        <taxon>Caenogastropoda</taxon>
        <taxon>Architaenioglossa</taxon>
        <taxon>Ampullarioidea</taxon>
        <taxon>Ampullariidae</taxon>
        <taxon>Pomacea</taxon>
    </lineage>
</organism>
<feature type="domain" description="CXXC-type" evidence="6">
    <location>
        <begin position="49"/>
        <end position="90"/>
    </location>
</feature>
<dbReference type="Pfam" id="PF02008">
    <property type="entry name" value="zf-CXXC"/>
    <property type="match status" value="1"/>
</dbReference>
<dbReference type="GO" id="GO:0003677">
    <property type="term" value="F:DNA binding"/>
    <property type="evidence" value="ECO:0007669"/>
    <property type="project" value="InterPro"/>
</dbReference>
<dbReference type="PROSITE" id="PS51058">
    <property type="entry name" value="ZF_CXXC"/>
    <property type="match status" value="1"/>
</dbReference>
<dbReference type="OrthoDB" id="6161078at2759"/>
<feature type="compositionally biased region" description="Low complexity" evidence="5">
    <location>
        <begin position="103"/>
        <end position="113"/>
    </location>
</feature>
<sequence>MAGYSLPLHVQTDEEDYVVEDNYHDNGMTSPHDLGPWMEDQSDGGGKFRLKRRRRCGQCGPCQVKENCGKCQYCVRKDVLKQACIYRKCVYLRKPVPRFRPDGAGSSSSSSGSGTVGGGGSGTGSSANKASPQKVSSASALSNHHGPTASPFNASTMAAAAAAAQSVELSSCRLAQSPFGLAVNNGVIDPLRSSTLDQHRSAHFEALGVLDPARTSYLASASARGLDPGRSPVLDLARNTNTADSGLGTSTGSLPTSPANSTKDRPVPRDQFRVPMEQWSAMPYGFPRHPWTHPALQSNAAAAAAYGFQPTTSPFSNPFSSSCRLGMPDPTSHLTAAPQATFHNNFNMPFPRPDLASHANFRSAAPNDATHHDSAILPATTTAYALQSSQLSHI</sequence>
<dbReference type="EMBL" id="PZQS01000003">
    <property type="protein sequence ID" value="PVD33758.1"/>
    <property type="molecule type" value="Genomic_DNA"/>
</dbReference>
<accession>A0A2T7PK20</accession>
<gene>
    <name evidence="7" type="ORF">C0Q70_05018</name>
</gene>
<evidence type="ECO:0000256" key="5">
    <source>
        <dbReference type="SAM" id="MobiDB-lite"/>
    </source>
</evidence>
<evidence type="ECO:0000313" key="8">
    <source>
        <dbReference type="Proteomes" id="UP000245119"/>
    </source>
</evidence>
<evidence type="ECO:0000256" key="1">
    <source>
        <dbReference type="ARBA" id="ARBA00022723"/>
    </source>
</evidence>
<feature type="compositionally biased region" description="Polar residues" evidence="5">
    <location>
        <begin position="238"/>
        <end position="261"/>
    </location>
</feature>
<evidence type="ECO:0000256" key="4">
    <source>
        <dbReference type="PROSITE-ProRule" id="PRU00509"/>
    </source>
</evidence>
<keyword evidence="2 4" id="KW-0863">Zinc-finger</keyword>
<evidence type="ECO:0000313" key="7">
    <source>
        <dbReference type="EMBL" id="PVD33758.1"/>
    </source>
</evidence>
<dbReference type="AlphaFoldDB" id="A0A2T7PK20"/>
<dbReference type="Proteomes" id="UP000245119">
    <property type="component" value="Linkage Group LG3"/>
</dbReference>
<keyword evidence="3" id="KW-0862">Zinc</keyword>
<keyword evidence="8" id="KW-1185">Reference proteome</keyword>
<feature type="compositionally biased region" description="Gly residues" evidence="5">
    <location>
        <begin position="114"/>
        <end position="123"/>
    </location>
</feature>
<feature type="region of interest" description="Disordered" evidence="5">
    <location>
        <begin position="100"/>
        <end position="149"/>
    </location>
</feature>
<evidence type="ECO:0000256" key="2">
    <source>
        <dbReference type="ARBA" id="ARBA00022771"/>
    </source>
</evidence>
<feature type="region of interest" description="Disordered" evidence="5">
    <location>
        <begin position="221"/>
        <end position="270"/>
    </location>
</feature>
<comment type="caution">
    <text evidence="7">The sequence shown here is derived from an EMBL/GenBank/DDBJ whole genome shotgun (WGS) entry which is preliminary data.</text>
</comment>
<evidence type="ECO:0000256" key="3">
    <source>
        <dbReference type="ARBA" id="ARBA00022833"/>
    </source>
</evidence>
<evidence type="ECO:0000259" key="6">
    <source>
        <dbReference type="PROSITE" id="PS51058"/>
    </source>
</evidence>
<name>A0A2T7PK20_POMCA</name>
<feature type="compositionally biased region" description="Polar residues" evidence="5">
    <location>
        <begin position="128"/>
        <end position="142"/>
    </location>
</feature>
<reference evidence="7 8" key="1">
    <citation type="submission" date="2018-04" db="EMBL/GenBank/DDBJ databases">
        <title>The genome of golden apple snail Pomacea canaliculata provides insight into stress tolerance and invasive adaptation.</title>
        <authorList>
            <person name="Liu C."/>
            <person name="Liu B."/>
            <person name="Ren Y."/>
            <person name="Zhang Y."/>
            <person name="Wang H."/>
            <person name="Li S."/>
            <person name="Jiang F."/>
            <person name="Yin L."/>
            <person name="Zhang G."/>
            <person name="Qian W."/>
            <person name="Fan W."/>
        </authorList>
    </citation>
    <scope>NUCLEOTIDE SEQUENCE [LARGE SCALE GENOMIC DNA]</scope>
    <source>
        <strain evidence="7">SZHN2017</strain>
        <tissue evidence="7">Muscle</tissue>
    </source>
</reference>
<protein>
    <recommendedName>
        <fullName evidence="6">CXXC-type domain-containing protein</fullName>
    </recommendedName>
</protein>